<name>A0ABY7BMK0_9FIRM</name>
<comment type="subcellular location">
    <subcellularLocation>
        <location evidence="1 6">Cell membrane</location>
        <topology evidence="1 6">Multi-pass membrane protein</topology>
    </subcellularLocation>
</comment>
<reference evidence="8" key="1">
    <citation type="submission" date="2022-12" db="EMBL/GenBank/DDBJ databases">
        <authorList>
            <person name="Bing R.G."/>
            <person name="Willard D.J."/>
            <person name="Manesh M.J.H."/>
            <person name="Laemthong T."/>
            <person name="Crosby J.R."/>
            <person name="Kelly R.M."/>
        </authorList>
    </citation>
    <scope>NUCLEOTIDE SEQUENCE</scope>
    <source>
        <strain evidence="8">DSM 8990</strain>
    </source>
</reference>
<comment type="similarity">
    <text evidence="6">Belongs to the TVP38/TMEM64 family.</text>
</comment>
<evidence type="ECO:0000256" key="3">
    <source>
        <dbReference type="ARBA" id="ARBA00022692"/>
    </source>
</evidence>
<keyword evidence="5 6" id="KW-0472">Membrane</keyword>
<organism evidence="8 9">
    <name type="scientific">Caldicellulosiruptor morganii</name>
    <dbReference type="NCBI Taxonomy" id="1387555"/>
    <lineage>
        <taxon>Bacteria</taxon>
        <taxon>Bacillati</taxon>
        <taxon>Bacillota</taxon>
        <taxon>Bacillota incertae sedis</taxon>
        <taxon>Caldicellulosiruptorales</taxon>
        <taxon>Caldicellulosiruptoraceae</taxon>
        <taxon>Caldicellulosiruptor</taxon>
    </lineage>
</organism>
<evidence type="ECO:0000256" key="6">
    <source>
        <dbReference type="RuleBase" id="RU366058"/>
    </source>
</evidence>
<dbReference type="RefSeq" id="WP_045168431.1">
    <property type="nucleotide sequence ID" value="NZ_CP113865.1"/>
</dbReference>
<accession>A0ABY7BMK0</accession>
<evidence type="ECO:0000313" key="8">
    <source>
        <dbReference type="EMBL" id="WAM34073.1"/>
    </source>
</evidence>
<protein>
    <recommendedName>
        <fullName evidence="6">TVP38/TMEM64 family membrane protein</fullName>
    </recommendedName>
</protein>
<dbReference type="InterPro" id="IPR015414">
    <property type="entry name" value="TMEM64"/>
</dbReference>
<evidence type="ECO:0000256" key="1">
    <source>
        <dbReference type="ARBA" id="ARBA00004651"/>
    </source>
</evidence>
<feature type="transmembrane region" description="Helical" evidence="6">
    <location>
        <begin position="12"/>
        <end position="30"/>
    </location>
</feature>
<evidence type="ECO:0000259" key="7">
    <source>
        <dbReference type="Pfam" id="PF09335"/>
    </source>
</evidence>
<keyword evidence="3 6" id="KW-0812">Transmembrane</keyword>
<evidence type="ECO:0000256" key="4">
    <source>
        <dbReference type="ARBA" id="ARBA00022989"/>
    </source>
</evidence>
<dbReference type="Proteomes" id="UP001164909">
    <property type="component" value="Chromosome"/>
</dbReference>
<dbReference type="Pfam" id="PF09335">
    <property type="entry name" value="VTT_dom"/>
    <property type="match status" value="1"/>
</dbReference>
<feature type="transmembrane region" description="Helical" evidence="6">
    <location>
        <begin position="85"/>
        <end position="110"/>
    </location>
</feature>
<gene>
    <name evidence="8" type="ORF">OTK00_000229</name>
</gene>
<feature type="transmembrane region" description="Helical" evidence="6">
    <location>
        <begin position="130"/>
        <end position="154"/>
    </location>
</feature>
<proteinExistence type="inferred from homology"/>
<feature type="transmembrane region" description="Helical" evidence="6">
    <location>
        <begin position="50"/>
        <end position="78"/>
    </location>
</feature>
<feature type="transmembrane region" description="Helical" evidence="6">
    <location>
        <begin position="166"/>
        <end position="184"/>
    </location>
</feature>
<evidence type="ECO:0000256" key="5">
    <source>
        <dbReference type="ARBA" id="ARBA00023136"/>
    </source>
</evidence>
<keyword evidence="9" id="KW-1185">Reference proteome</keyword>
<dbReference type="EMBL" id="CP113865">
    <property type="protein sequence ID" value="WAM34073.1"/>
    <property type="molecule type" value="Genomic_DNA"/>
</dbReference>
<feature type="transmembrane region" description="Helical" evidence="6">
    <location>
        <begin position="196"/>
        <end position="214"/>
    </location>
</feature>
<dbReference type="PANTHER" id="PTHR12677">
    <property type="entry name" value="GOLGI APPARATUS MEMBRANE PROTEIN TVP38-RELATED"/>
    <property type="match status" value="1"/>
</dbReference>
<sequence>MIEEIKIKDRVKLWIFILMIALSIFALIYAEKEHTLTPRYIKQYISHFGIWSPVMFLILYSVKSFIIFIPAGIFMLAAGLSFGTFFGALILIVGTLLSSTIGFVFARYFGKDYVQKKLQNTKFSNLGSRIAQKGFLIILLLRLVPILPYDAINYICGLSRIKYRDFILATLIGTIPACFLYAYLGENLLKPFSKGFYLSIILVILISLTPMIFAKSIKEFLQEDKEDEQKSENNKEAQA</sequence>
<evidence type="ECO:0000256" key="2">
    <source>
        <dbReference type="ARBA" id="ARBA00022475"/>
    </source>
</evidence>
<dbReference type="InterPro" id="IPR032816">
    <property type="entry name" value="VTT_dom"/>
</dbReference>
<keyword evidence="2 6" id="KW-1003">Cell membrane</keyword>
<evidence type="ECO:0000313" key="9">
    <source>
        <dbReference type="Proteomes" id="UP001164909"/>
    </source>
</evidence>
<feature type="domain" description="VTT" evidence="7">
    <location>
        <begin position="69"/>
        <end position="186"/>
    </location>
</feature>
<dbReference type="PANTHER" id="PTHR12677:SF59">
    <property type="entry name" value="GOLGI APPARATUS MEMBRANE PROTEIN TVP38-RELATED"/>
    <property type="match status" value="1"/>
</dbReference>
<keyword evidence="4 6" id="KW-1133">Transmembrane helix</keyword>